<dbReference type="OrthoDB" id="109023at2759"/>
<dbReference type="InParanoid" id="C5KSH9"/>
<gene>
    <name evidence="2" type="ORF">Pmar_PMAR027412</name>
</gene>
<accession>C5KSH9</accession>
<dbReference type="RefSeq" id="XP_002780798.1">
    <property type="nucleotide sequence ID" value="XM_002780752.1"/>
</dbReference>
<feature type="domain" description="Tc1-like transposase DDE" evidence="1">
    <location>
        <begin position="13"/>
        <end position="100"/>
    </location>
</feature>
<protein>
    <recommendedName>
        <fullName evidence="1">Tc1-like transposase DDE domain-containing protein</fullName>
    </recommendedName>
</protein>
<reference evidence="2 3" key="1">
    <citation type="submission" date="2008-07" db="EMBL/GenBank/DDBJ databases">
        <authorList>
            <person name="El-Sayed N."/>
            <person name="Caler E."/>
            <person name="Inman J."/>
            <person name="Amedeo P."/>
            <person name="Hass B."/>
            <person name="Wortman J."/>
        </authorList>
    </citation>
    <scope>NUCLEOTIDE SEQUENCE [LARGE SCALE GENOMIC DNA]</scope>
    <source>
        <strain evidence="3">ATCC 50983 / TXsc</strain>
    </source>
</reference>
<evidence type="ECO:0000259" key="1">
    <source>
        <dbReference type="Pfam" id="PF13358"/>
    </source>
</evidence>
<proteinExistence type="predicted"/>
<dbReference type="InterPro" id="IPR036397">
    <property type="entry name" value="RNaseH_sf"/>
</dbReference>
<name>C5KSH9_PERM5</name>
<dbReference type="Gene3D" id="3.30.420.10">
    <property type="entry name" value="Ribonuclease H-like superfamily/Ribonuclease H"/>
    <property type="match status" value="1"/>
</dbReference>
<sequence length="155" mass="17677">MHGLTYTVKQVHFEPETANNESRRIIDAAVERGLAADRITYVIDNAPAHSRLEEEIQNFYPGLQVLRLGPYSPFLDPVEGCWSTVKANLKRRIVGGLEELLNVPDGQTQREHRAQCLIRWATDAFLELTHQKVLNFVNNCAAYYAPALERRAIQF</sequence>
<dbReference type="AlphaFoldDB" id="C5KSH9"/>
<dbReference type="Pfam" id="PF13358">
    <property type="entry name" value="DDE_3"/>
    <property type="match status" value="1"/>
</dbReference>
<dbReference type="EMBL" id="GG676038">
    <property type="protein sequence ID" value="EER12593.1"/>
    <property type="molecule type" value="Genomic_DNA"/>
</dbReference>
<dbReference type="InterPro" id="IPR038717">
    <property type="entry name" value="Tc1-like_DDE_dom"/>
</dbReference>
<dbReference type="OMA" id="CLIRWAT"/>
<organism evidence="3">
    <name type="scientific">Perkinsus marinus (strain ATCC 50983 / TXsc)</name>
    <dbReference type="NCBI Taxonomy" id="423536"/>
    <lineage>
        <taxon>Eukaryota</taxon>
        <taxon>Sar</taxon>
        <taxon>Alveolata</taxon>
        <taxon>Perkinsozoa</taxon>
        <taxon>Perkinsea</taxon>
        <taxon>Perkinsida</taxon>
        <taxon>Perkinsidae</taxon>
        <taxon>Perkinsus</taxon>
    </lineage>
</organism>
<dbReference type="Proteomes" id="UP000007800">
    <property type="component" value="Unassembled WGS sequence"/>
</dbReference>
<keyword evidence="3" id="KW-1185">Reference proteome</keyword>
<dbReference type="GeneID" id="9058305"/>
<dbReference type="GO" id="GO:0003676">
    <property type="term" value="F:nucleic acid binding"/>
    <property type="evidence" value="ECO:0007669"/>
    <property type="project" value="InterPro"/>
</dbReference>
<evidence type="ECO:0000313" key="2">
    <source>
        <dbReference type="EMBL" id="EER12593.1"/>
    </source>
</evidence>
<evidence type="ECO:0000313" key="3">
    <source>
        <dbReference type="Proteomes" id="UP000007800"/>
    </source>
</evidence>